<feature type="domain" description="Carrier" evidence="5">
    <location>
        <begin position="178"/>
        <end position="252"/>
    </location>
</feature>
<dbReference type="RefSeq" id="WP_167767836.1">
    <property type="nucleotide sequence ID" value="NZ_SPQS01000078.1"/>
</dbReference>
<evidence type="ECO:0000313" key="8">
    <source>
        <dbReference type="Proteomes" id="UP000297700"/>
    </source>
</evidence>
<dbReference type="PANTHER" id="PTHR45527:SF14">
    <property type="entry name" value="PLIPASTATIN SYNTHASE SUBUNIT B"/>
    <property type="match status" value="1"/>
</dbReference>
<dbReference type="Pfam" id="PF00975">
    <property type="entry name" value="Thioesterase"/>
    <property type="match status" value="1"/>
</dbReference>
<dbReference type="AlphaFoldDB" id="A0A4Y9KSZ4"/>
<reference evidence="6 9" key="1">
    <citation type="submission" date="2019-03" db="EMBL/GenBank/DDBJ databases">
        <title>Bradyrhizobium strains diversity isolated from Chamaecrista fasciculata.</title>
        <authorList>
            <person name="Urquiaga M.C.O."/>
            <person name="Hungria M."/>
            <person name="Delamuta J.R.M."/>
        </authorList>
    </citation>
    <scope>NUCLEOTIDE SEQUENCE [LARGE SCALE GENOMIC DNA]</scope>
    <source>
        <strain evidence="6 9">CNPSo 3424</strain>
    </source>
</reference>
<evidence type="ECO:0000313" key="9">
    <source>
        <dbReference type="Proteomes" id="UP000298225"/>
    </source>
</evidence>
<dbReference type="PROSITE" id="PS50075">
    <property type="entry name" value="CARRIER"/>
    <property type="match status" value="1"/>
</dbReference>
<dbReference type="Gene3D" id="3.40.50.1820">
    <property type="entry name" value="alpha/beta hydrolase"/>
    <property type="match status" value="1"/>
</dbReference>
<dbReference type="Proteomes" id="UP000298225">
    <property type="component" value="Unassembled WGS sequence"/>
</dbReference>
<dbReference type="Pfam" id="PF00550">
    <property type="entry name" value="PP-binding"/>
    <property type="match status" value="1"/>
</dbReference>
<evidence type="ECO:0000259" key="5">
    <source>
        <dbReference type="PROSITE" id="PS50075"/>
    </source>
</evidence>
<keyword evidence="9" id="KW-1185">Reference proteome</keyword>
<dbReference type="InterPro" id="IPR025110">
    <property type="entry name" value="AMP-bd_C"/>
</dbReference>
<dbReference type="SUPFAM" id="SSF47336">
    <property type="entry name" value="ACP-like"/>
    <property type="match status" value="1"/>
</dbReference>
<dbReference type="GO" id="GO:0044550">
    <property type="term" value="P:secondary metabolite biosynthetic process"/>
    <property type="evidence" value="ECO:0007669"/>
    <property type="project" value="TreeGrafter"/>
</dbReference>
<protein>
    <submittedName>
        <fullName evidence="6">Non-ribosomal peptide synthetase</fullName>
    </submittedName>
</protein>
<feature type="non-terminal residue" evidence="6">
    <location>
        <position position="1"/>
    </location>
</feature>
<dbReference type="Gene3D" id="3.30.300.30">
    <property type="match status" value="1"/>
</dbReference>
<gene>
    <name evidence="7" type="ORF">E4K64_39180</name>
    <name evidence="6" type="ORF">E4K66_39725</name>
</gene>
<accession>A0A4Y9KSZ4</accession>
<evidence type="ECO:0000256" key="3">
    <source>
        <dbReference type="ARBA" id="ARBA00022450"/>
    </source>
</evidence>
<dbReference type="InterPro" id="IPR020802">
    <property type="entry name" value="TesA-like"/>
</dbReference>
<dbReference type="InterPro" id="IPR036736">
    <property type="entry name" value="ACP-like_sf"/>
</dbReference>
<dbReference type="PROSITE" id="PS00012">
    <property type="entry name" value="PHOSPHOPANTETHEINE"/>
    <property type="match status" value="1"/>
</dbReference>
<dbReference type="GO" id="GO:0043041">
    <property type="term" value="P:amino acid activation for nonribosomal peptide biosynthetic process"/>
    <property type="evidence" value="ECO:0007669"/>
    <property type="project" value="TreeGrafter"/>
</dbReference>
<dbReference type="InterPro" id="IPR029058">
    <property type="entry name" value="AB_hydrolase_fold"/>
</dbReference>
<dbReference type="GO" id="GO:0031177">
    <property type="term" value="F:phosphopantetheine binding"/>
    <property type="evidence" value="ECO:0007669"/>
    <property type="project" value="InterPro"/>
</dbReference>
<organism evidence="6 9">
    <name type="scientific">Bradyrhizobium frederickii</name>
    <dbReference type="NCBI Taxonomy" id="2560054"/>
    <lineage>
        <taxon>Bacteria</taxon>
        <taxon>Pseudomonadati</taxon>
        <taxon>Pseudomonadota</taxon>
        <taxon>Alphaproteobacteria</taxon>
        <taxon>Hyphomicrobiales</taxon>
        <taxon>Nitrobacteraceae</taxon>
        <taxon>Bradyrhizobium</taxon>
    </lineage>
</organism>
<dbReference type="FunFam" id="1.10.1200.10:FF:000005">
    <property type="entry name" value="Nonribosomal peptide synthetase 1"/>
    <property type="match status" value="1"/>
</dbReference>
<keyword evidence="3" id="KW-0596">Phosphopantetheine</keyword>
<keyword evidence="4" id="KW-0597">Phosphoprotein</keyword>
<evidence type="ECO:0000256" key="1">
    <source>
        <dbReference type="ARBA" id="ARBA00001957"/>
    </source>
</evidence>
<dbReference type="SUPFAM" id="SSF53474">
    <property type="entry name" value="alpha/beta-Hydrolases"/>
    <property type="match status" value="1"/>
</dbReference>
<dbReference type="SUPFAM" id="SSF56801">
    <property type="entry name" value="Acetyl-CoA synthetase-like"/>
    <property type="match status" value="1"/>
</dbReference>
<evidence type="ECO:0000256" key="4">
    <source>
        <dbReference type="ARBA" id="ARBA00022553"/>
    </source>
</evidence>
<dbReference type="EMBL" id="SPQU01000090">
    <property type="protein sequence ID" value="TFV27478.1"/>
    <property type="molecule type" value="Genomic_DNA"/>
</dbReference>
<dbReference type="GO" id="GO:0005829">
    <property type="term" value="C:cytosol"/>
    <property type="evidence" value="ECO:0007669"/>
    <property type="project" value="TreeGrafter"/>
</dbReference>
<name>A0A4Y9KSZ4_9BRAD</name>
<dbReference type="InterPro" id="IPR045851">
    <property type="entry name" value="AMP-bd_C_sf"/>
</dbReference>
<dbReference type="Pfam" id="PF13193">
    <property type="entry name" value="AMP-binding_C"/>
    <property type="match status" value="1"/>
</dbReference>
<reference evidence="7 8" key="2">
    <citation type="submission" date="2019-03" db="EMBL/GenBank/DDBJ databases">
        <title>Bradyrhizobium strains diversity.</title>
        <authorList>
            <person name="Urquiaga M.C.O."/>
            <person name="Hungria M."/>
            <person name="Delamuta J.R.M."/>
            <person name="Klepa M.S."/>
        </authorList>
    </citation>
    <scope>NUCLEOTIDE SEQUENCE [LARGE SCALE GENOMIC DNA]</scope>
    <source>
        <strain evidence="7 8">CNPSo 3426</strain>
    </source>
</reference>
<dbReference type="InterPro" id="IPR020806">
    <property type="entry name" value="PKS_PP-bd"/>
</dbReference>
<accession>A0A4Y9NHL2</accession>
<comment type="cofactor">
    <cofactor evidence="1">
        <name>pantetheine 4'-phosphate</name>
        <dbReference type="ChEBI" id="CHEBI:47942"/>
    </cofactor>
</comment>
<evidence type="ECO:0000256" key="2">
    <source>
        <dbReference type="ARBA" id="ARBA00006432"/>
    </source>
</evidence>
<dbReference type="InterPro" id="IPR009081">
    <property type="entry name" value="PP-bd_ACP"/>
</dbReference>
<dbReference type="Gene3D" id="1.10.1200.10">
    <property type="entry name" value="ACP-like"/>
    <property type="match status" value="1"/>
</dbReference>
<dbReference type="PANTHER" id="PTHR45527">
    <property type="entry name" value="NONRIBOSOMAL PEPTIDE SYNTHETASE"/>
    <property type="match status" value="1"/>
</dbReference>
<evidence type="ECO:0000313" key="7">
    <source>
        <dbReference type="EMBL" id="TFV66852.1"/>
    </source>
</evidence>
<comment type="similarity">
    <text evidence="2">Belongs to the ATP-dependent AMP-binding enzyme family.</text>
</comment>
<dbReference type="InterPro" id="IPR006162">
    <property type="entry name" value="Ppantetheine_attach_site"/>
</dbReference>
<dbReference type="Gene3D" id="2.30.38.10">
    <property type="entry name" value="Luciferase, Domain 3"/>
    <property type="match status" value="1"/>
</dbReference>
<dbReference type="SMART" id="SM00824">
    <property type="entry name" value="PKS_TE"/>
    <property type="match status" value="1"/>
</dbReference>
<dbReference type="EMBL" id="SPQS01000078">
    <property type="protein sequence ID" value="TFV66852.1"/>
    <property type="molecule type" value="Genomic_DNA"/>
</dbReference>
<dbReference type="InterPro" id="IPR001031">
    <property type="entry name" value="Thioesterase"/>
</dbReference>
<proteinExistence type="inferred from homology"/>
<comment type="caution">
    <text evidence="6">The sequence shown here is derived from an EMBL/GenBank/DDBJ whole genome shotgun (WGS) entry which is preliminary data.</text>
</comment>
<sequence length="545" mass="59365">GAVGELYIGGAGVARGYLNRPELTAERFIASPFVEGDRLYRTGDLARYLPDGNLEFLGRNDDQVKIRGYRIEPGEIVARLCEHAWVREAVVVARQSGAGDKHLVAYVVCAPEAGSDEGDGGGLAGALRAHLSGRVPDYMMPSAFVRLAALPLTVNGKLDRNALPAPRDQAYALAAYESPQGAVETALARIWAELLGVERIGRNDHFFELGGHSLLAVHLLSRALKFGLSFSATDLFRAPVLKELASKIRLQVQPSNSAVVSVRPTGSQPPLFFVPTGWGDYSYVLGLAAEMDADCPVYALPWPPFDDVCPPTLEAMAAEVIVAIKQIQPRGPYRLAGYSSGAILAYAIAEQLLSIDEVVSFIAFIDVSPPAASNASLNHLAREFVLDRCGILRDEHREVLARDTEQCSISELLEKAQQIGALAPDYDLHSCASMYLRIATFHQALQSYRLRSLPIEIHHFYANEPLVNRWVSADKQLDRDLPRQGWDRVLNAGAVHAVPVPGNHETMVSNPENRRVLARAISTALIGTVEQTQRTSPRAQGSKVV</sequence>
<dbReference type="FunFam" id="3.30.300.30:FF:000010">
    <property type="entry name" value="Enterobactin synthetase component F"/>
    <property type="match status" value="1"/>
</dbReference>
<dbReference type="SMART" id="SM00823">
    <property type="entry name" value="PKS_PP"/>
    <property type="match status" value="1"/>
</dbReference>
<evidence type="ECO:0000313" key="6">
    <source>
        <dbReference type="EMBL" id="TFV27478.1"/>
    </source>
</evidence>
<dbReference type="Proteomes" id="UP000297700">
    <property type="component" value="Unassembled WGS sequence"/>
</dbReference>